<dbReference type="InterPro" id="IPR036426">
    <property type="entry name" value="Bulb-type_lectin_dom_sf"/>
</dbReference>
<comment type="caution">
    <text evidence="2">The sequence shown here is derived from an EMBL/GenBank/DDBJ whole genome shotgun (WGS) entry which is preliminary data.</text>
</comment>
<dbReference type="InterPro" id="IPR001480">
    <property type="entry name" value="Bulb-type_lectin_dom"/>
</dbReference>
<proteinExistence type="predicted"/>
<evidence type="ECO:0000313" key="2">
    <source>
        <dbReference type="EMBL" id="GAA3742225.1"/>
    </source>
</evidence>
<protein>
    <recommendedName>
        <fullName evidence="1">Bulb-type lectin domain-containing protein</fullName>
    </recommendedName>
</protein>
<dbReference type="InterPro" id="IPR025335">
    <property type="entry name" value="DUF4241"/>
</dbReference>
<evidence type="ECO:0000313" key="3">
    <source>
        <dbReference type="Proteomes" id="UP001499884"/>
    </source>
</evidence>
<sequence>MPAPDFARLLAPGSSHRLPGAEGRFVVRELPGVPLSLPTGSVVAAEPLGCGTEDPEGLAFAQAVGPGTYPVVLVTAQLLGEDGEHRDSRVAAARLAIRDEPVAAWEPALLPGENQEESDEDAPPGYPVDGGTGCFADAGAFRAAGAEEDFIGRVAAAIAGRPRAVTGPDAGCLPVTVPVDGDEHAMVVFRTGWGDGDYPTWIGRTARGDVACFLTDFGILTDDVETEKGPPESAGAEEAVRKRQAGAPHGARALRQRLDGLPRVTELLPGRSLRLGSLSSASGGFLLVNQDDGDVVIHRAEDGAAVWRTGTLLDEELVGLPNRLVLQESGDLAVFAPTGVKLWSSGTRGREVARAVLGDDGRLVLAGADGGEVWSSPPPRP</sequence>
<feature type="domain" description="Bulb-type lectin" evidence="1">
    <location>
        <begin position="264"/>
        <end position="378"/>
    </location>
</feature>
<accession>A0ABP7FLM6</accession>
<dbReference type="Gene3D" id="2.90.10.10">
    <property type="entry name" value="Bulb-type lectin domain"/>
    <property type="match status" value="2"/>
</dbReference>
<dbReference type="RefSeq" id="WP_345650157.1">
    <property type="nucleotide sequence ID" value="NZ_BAABEP010000034.1"/>
</dbReference>
<gene>
    <name evidence="2" type="ORF">GCM10023082_43820</name>
</gene>
<evidence type="ECO:0000259" key="1">
    <source>
        <dbReference type="PROSITE" id="PS50927"/>
    </source>
</evidence>
<dbReference type="Pfam" id="PF14025">
    <property type="entry name" value="DUF4241"/>
    <property type="match status" value="1"/>
</dbReference>
<name>A0ABP7FLM6_9ACTN</name>
<dbReference type="SUPFAM" id="SSF51110">
    <property type="entry name" value="alpha-D-mannose-specific plant lectins"/>
    <property type="match status" value="1"/>
</dbReference>
<reference evidence="3" key="1">
    <citation type="journal article" date="2019" name="Int. J. Syst. Evol. Microbiol.">
        <title>The Global Catalogue of Microorganisms (GCM) 10K type strain sequencing project: providing services to taxonomists for standard genome sequencing and annotation.</title>
        <authorList>
            <consortium name="The Broad Institute Genomics Platform"/>
            <consortium name="The Broad Institute Genome Sequencing Center for Infectious Disease"/>
            <person name="Wu L."/>
            <person name="Ma J."/>
        </authorList>
    </citation>
    <scope>NUCLEOTIDE SEQUENCE [LARGE SCALE GENOMIC DNA]</scope>
    <source>
        <strain evidence="3">JCM 30846</strain>
    </source>
</reference>
<keyword evidence="3" id="KW-1185">Reference proteome</keyword>
<organism evidence="2 3">
    <name type="scientific">Streptomyces tremellae</name>
    <dbReference type="NCBI Taxonomy" id="1124239"/>
    <lineage>
        <taxon>Bacteria</taxon>
        <taxon>Bacillati</taxon>
        <taxon>Actinomycetota</taxon>
        <taxon>Actinomycetes</taxon>
        <taxon>Kitasatosporales</taxon>
        <taxon>Streptomycetaceae</taxon>
        <taxon>Streptomyces</taxon>
    </lineage>
</organism>
<dbReference type="PROSITE" id="PS50927">
    <property type="entry name" value="BULB_LECTIN"/>
    <property type="match status" value="1"/>
</dbReference>
<dbReference type="EMBL" id="BAABEP010000034">
    <property type="protein sequence ID" value="GAA3742225.1"/>
    <property type="molecule type" value="Genomic_DNA"/>
</dbReference>
<dbReference type="Proteomes" id="UP001499884">
    <property type="component" value="Unassembled WGS sequence"/>
</dbReference>